<protein>
    <recommendedName>
        <fullName evidence="5">BZIP domain-containing protein</fullName>
    </recommendedName>
</protein>
<proteinExistence type="predicted"/>
<feature type="compositionally biased region" description="Low complexity" evidence="2">
    <location>
        <begin position="153"/>
        <end position="164"/>
    </location>
</feature>
<dbReference type="Gene3D" id="1.20.5.170">
    <property type="match status" value="1"/>
</dbReference>
<dbReference type="GO" id="GO:0003700">
    <property type="term" value="F:DNA-binding transcription factor activity"/>
    <property type="evidence" value="ECO:0007669"/>
    <property type="project" value="InterPro"/>
</dbReference>
<dbReference type="InterPro" id="IPR046347">
    <property type="entry name" value="bZIP_sf"/>
</dbReference>
<evidence type="ECO:0008006" key="5">
    <source>
        <dbReference type="Google" id="ProtNLM"/>
    </source>
</evidence>
<feature type="coiled-coil region" evidence="1">
    <location>
        <begin position="31"/>
        <end position="58"/>
    </location>
</feature>
<evidence type="ECO:0000256" key="1">
    <source>
        <dbReference type="SAM" id="Coils"/>
    </source>
</evidence>
<feature type="region of interest" description="Disordered" evidence="2">
    <location>
        <begin position="106"/>
        <end position="128"/>
    </location>
</feature>
<keyword evidence="4" id="KW-1185">Reference proteome</keyword>
<dbReference type="SUPFAM" id="SSF57959">
    <property type="entry name" value="Leucine zipper domain"/>
    <property type="match status" value="1"/>
</dbReference>
<name>A0A0C2Y5M3_HEBCY</name>
<evidence type="ECO:0000313" key="3">
    <source>
        <dbReference type="EMBL" id="KIM45113.1"/>
    </source>
</evidence>
<dbReference type="EMBL" id="KN831772">
    <property type="protein sequence ID" value="KIM45113.1"/>
    <property type="molecule type" value="Genomic_DNA"/>
</dbReference>
<evidence type="ECO:0000256" key="2">
    <source>
        <dbReference type="SAM" id="MobiDB-lite"/>
    </source>
</evidence>
<dbReference type="HOGENOM" id="CLU_066487_0_0_1"/>
<feature type="compositionally biased region" description="Polar residues" evidence="2">
    <location>
        <begin position="115"/>
        <end position="128"/>
    </location>
</feature>
<accession>A0A0C2Y5M3</accession>
<reference evidence="4" key="2">
    <citation type="submission" date="2015-01" db="EMBL/GenBank/DDBJ databases">
        <title>Evolutionary Origins and Diversification of the Mycorrhizal Mutualists.</title>
        <authorList>
            <consortium name="DOE Joint Genome Institute"/>
            <consortium name="Mycorrhizal Genomics Consortium"/>
            <person name="Kohler A."/>
            <person name="Kuo A."/>
            <person name="Nagy L.G."/>
            <person name="Floudas D."/>
            <person name="Copeland A."/>
            <person name="Barry K.W."/>
            <person name="Cichocki N."/>
            <person name="Veneault-Fourrey C."/>
            <person name="LaButti K."/>
            <person name="Lindquist E.A."/>
            <person name="Lipzen A."/>
            <person name="Lundell T."/>
            <person name="Morin E."/>
            <person name="Murat C."/>
            <person name="Riley R."/>
            <person name="Ohm R."/>
            <person name="Sun H."/>
            <person name="Tunlid A."/>
            <person name="Henrissat B."/>
            <person name="Grigoriev I.V."/>
            <person name="Hibbett D.S."/>
            <person name="Martin F."/>
        </authorList>
    </citation>
    <scope>NUCLEOTIDE SEQUENCE [LARGE SCALE GENOMIC DNA]</scope>
    <source>
        <strain evidence="4">h7</strain>
    </source>
</reference>
<gene>
    <name evidence="3" type="ORF">M413DRAFT_441785</name>
</gene>
<keyword evidence="1" id="KW-0175">Coiled coil</keyword>
<dbReference type="OrthoDB" id="3365874at2759"/>
<evidence type="ECO:0000313" key="4">
    <source>
        <dbReference type="Proteomes" id="UP000053424"/>
    </source>
</evidence>
<dbReference type="AlphaFoldDB" id="A0A0C2Y5M3"/>
<reference evidence="3 4" key="1">
    <citation type="submission" date="2014-04" db="EMBL/GenBank/DDBJ databases">
        <authorList>
            <consortium name="DOE Joint Genome Institute"/>
            <person name="Kuo A."/>
            <person name="Gay G."/>
            <person name="Dore J."/>
            <person name="Kohler A."/>
            <person name="Nagy L.G."/>
            <person name="Floudas D."/>
            <person name="Copeland A."/>
            <person name="Barry K.W."/>
            <person name="Cichocki N."/>
            <person name="Veneault-Fourrey C."/>
            <person name="LaButti K."/>
            <person name="Lindquist E.A."/>
            <person name="Lipzen A."/>
            <person name="Lundell T."/>
            <person name="Morin E."/>
            <person name="Murat C."/>
            <person name="Sun H."/>
            <person name="Tunlid A."/>
            <person name="Henrissat B."/>
            <person name="Grigoriev I.V."/>
            <person name="Hibbett D.S."/>
            <person name="Martin F."/>
            <person name="Nordberg H.P."/>
            <person name="Cantor M.N."/>
            <person name="Hua S.X."/>
        </authorList>
    </citation>
    <scope>NUCLEOTIDE SEQUENCE [LARGE SCALE GENOMIC DNA]</scope>
    <source>
        <strain evidence="4">h7</strain>
    </source>
</reference>
<dbReference type="Proteomes" id="UP000053424">
    <property type="component" value="Unassembled WGS sequence"/>
</dbReference>
<organism evidence="3 4">
    <name type="scientific">Hebeloma cylindrosporum</name>
    <dbReference type="NCBI Taxonomy" id="76867"/>
    <lineage>
        <taxon>Eukaryota</taxon>
        <taxon>Fungi</taxon>
        <taxon>Dikarya</taxon>
        <taxon>Basidiomycota</taxon>
        <taxon>Agaricomycotina</taxon>
        <taxon>Agaricomycetes</taxon>
        <taxon>Agaricomycetidae</taxon>
        <taxon>Agaricales</taxon>
        <taxon>Agaricineae</taxon>
        <taxon>Hymenogastraceae</taxon>
        <taxon>Hebeloma</taxon>
    </lineage>
</organism>
<feature type="region of interest" description="Disordered" evidence="2">
    <location>
        <begin position="151"/>
        <end position="170"/>
    </location>
</feature>
<sequence length="219" mass="24476">MTRGRKKDLSIPPSRSLVQQRDYRARKASYIASLEERCRKVEEENAHLKKELMHMKAQLSIPAILRPDAAEASKELMQSLVIASTSLANFQRLAFSEAQPIQETISRAESHEHPNQVTANQSSSTTRNQAVNVMGKKRLYTDNTPPFSPILQSVSTSSFRSPSPESDEECCGGIVDCDAMESDRIIQHEEEGMGGTALRMSELRSTADHRLQAEFIQSI</sequence>